<name>A0A918WMQ3_9BACT</name>
<evidence type="ECO:0000256" key="1">
    <source>
        <dbReference type="SAM" id="Phobius"/>
    </source>
</evidence>
<dbReference type="AlphaFoldDB" id="A0A918WMQ3"/>
<reference evidence="2" key="2">
    <citation type="submission" date="2020-09" db="EMBL/GenBank/DDBJ databases">
        <authorList>
            <person name="Sun Q."/>
            <person name="Kim S."/>
        </authorList>
    </citation>
    <scope>NUCLEOTIDE SEQUENCE</scope>
    <source>
        <strain evidence="2">KCTC 12988</strain>
    </source>
</reference>
<protein>
    <submittedName>
        <fullName evidence="2">Uncharacterized protein</fullName>
    </submittedName>
</protein>
<keyword evidence="1" id="KW-1133">Transmembrane helix</keyword>
<accession>A0A918WMQ3</accession>
<keyword evidence="1" id="KW-0472">Membrane</keyword>
<gene>
    <name evidence="2" type="ORF">GCM10007100_29400</name>
</gene>
<keyword evidence="1" id="KW-0812">Transmembrane</keyword>
<proteinExistence type="predicted"/>
<feature type="transmembrane region" description="Helical" evidence="1">
    <location>
        <begin position="176"/>
        <end position="194"/>
    </location>
</feature>
<dbReference type="Proteomes" id="UP000644507">
    <property type="component" value="Unassembled WGS sequence"/>
</dbReference>
<evidence type="ECO:0000313" key="3">
    <source>
        <dbReference type="Proteomes" id="UP000644507"/>
    </source>
</evidence>
<evidence type="ECO:0000313" key="2">
    <source>
        <dbReference type="EMBL" id="GHC60236.1"/>
    </source>
</evidence>
<comment type="caution">
    <text evidence="2">The sequence shown here is derived from an EMBL/GenBank/DDBJ whole genome shotgun (WGS) entry which is preliminary data.</text>
</comment>
<keyword evidence="3" id="KW-1185">Reference proteome</keyword>
<sequence>MRMGCLLWFIVAAFLWGGGQSFYTGITNRKMTTISIEELSKQPTKAKWLRITGGELDVSTAAYTSSFLGDPKVLYIPVTIPGAEDADAPVSLLYKTTEDKYLELGKKMKAIDEIEDESKAMMALVELAPQLLEKRDVEGLVQFGIESDSGDDDIRELFDNISPDALIIEPGEKPSWVLGLFGLIGGLALGYALLRAQRVQKVPNLQAGSPVPPTPPAQQ</sequence>
<reference evidence="2" key="1">
    <citation type="journal article" date="2014" name="Int. J. Syst. Evol. Microbiol.">
        <title>Complete genome sequence of Corynebacterium casei LMG S-19264T (=DSM 44701T), isolated from a smear-ripened cheese.</title>
        <authorList>
            <consortium name="US DOE Joint Genome Institute (JGI-PGF)"/>
            <person name="Walter F."/>
            <person name="Albersmeier A."/>
            <person name="Kalinowski J."/>
            <person name="Ruckert C."/>
        </authorList>
    </citation>
    <scope>NUCLEOTIDE SEQUENCE</scope>
    <source>
        <strain evidence="2">KCTC 12988</strain>
    </source>
</reference>
<organism evidence="2 3">
    <name type="scientific">Roseibacillus persicicus</name>
    <dbReference type="NCBI Taxonomy" id="454148"/>
    <lineage>
        <taxon>Bacteria</taxon>
        <taxon>Pseudomonadati</taxon>
        <taxon>Verrucomicrobiota</taxon>
        <taxon>Verrucomicrobiia</taxon>
        <taxon>Verrucomicrobiales</taxon>
        <taxon>Verrucomicrobiaceae</taxon>
        <taxon>Roseibacillus</taxon>
    </lineage>
</organism>
<dbReference type="EMBL" id="BMXI01000013">
    <property type="protein sequence ID" value="GHC60236.1"/>
    <property type="molecule type" value="Genomic_DNA"/>
</dbReference>